<sequence>MVMPEATLEHELTILLEARERLPALADRLSAGTLKLSPSRCDQLSGWYASLRDDPGWPILEAALRSASAWPRAWELAREAGFSARTSHHNALIFSEIFFDAVQRDDLSLAAHAWSEAMEAWVDADADWLSSYLQRCMPDASPEARITTRRDALRQPLDALSQRARRALKLDDLCASPDRRGLRFAQHALACCERIFEEANSELAAGSAELTQTLRQTLAAELTEALHTHIQALNLTRADAAELVAPLEGFEHRVQLLSPLPGCDLAALRDGLNILWELRRLERDETIEALEHILPALKPFALRLAMLSLQEHVEAAGPLADYYTFEAEFAFSLTTREELLRRALNTCEGHRNASRMLSYLMLERANRDLLKLAATPELGAAIGAVRKRVESTLERAELALKEARALYPANELLADYQRDLQEERARFNLRGASHE</sequence>
<evidence type="ECO:0000313" key="1">
    <source>
        <dbReference type="EMBL" id="RVU44172.1"/>
    </source>
</evidence>
<proteinExistence type="predicted"/>
<comment type="caution">
    <text evidence="1">The sequence shown here is derived from an EMBL/GenBank/DDBJ whole genome shotgun (WGS) entry which is preliminary data.</text>
</comment>
<evidence type="ECO:0000313" key="2">
    <source>
        <dbReference type="Proteomes" id="UP000282926"/>
    </source>
</evidence>
<name>A0ABY0CSU1_9DELT</name>
<gene>
    <name evidence="1" type="ORF">EA187_11540</name>
</gene>
<dbReference type="Proteomes" id="UP000282926">
    <property type="component" value="Unassembled WGS sequence"/>
</dbReference>
<protein>
    <submittedName>
        <fullName evidence="1">Uncharacterized protein</fullName>
    </submittedName>
</protein>
<organism evidence="1 2">
    <name type="scientific">Lujinxingia sediminis</name>
    <dbReference type="NCBI Taxonomy" id="2480984"/>
    <lineage>
        <taxon>Bacteria</taxon>
        <taxon>Deltaproteobacteria</taxon>
        <taxon>Bradymonadales</taxon>
        <taxon>Lujinxingiaceae</taxon>
        <taxon>Lujinxingia</taxon>
    </lineage>
</organism>
<keyword evidence="2" id="KW-1185">Reference proteome</keyword>
<accession>A0ABY0CSU1</accession>
<reference evidence="1 2" key="1">
    <citation type="submission" date="2019-01" db="EMBL/GenBank/DDBJ databases">
        <title>Lujinxingia litoralis gen. nov., sp. nov. and Lujinxingia sediminis gen. nov., sp. nov., new members in the order Bradymonadales, isolated from coastal sediment.</title>
        <authorList>
            <person name="Li C.-M."/>
        </authorList>
    </citation>
    <scope>NUCLEOTIDE SEQUENCE [LARGE SCALE GENOMIC DNA]</scope>
    <source>
        <strain evidence="1 2">SEH01</strain>
    </source>
</reference>
<dbReference type="RefSeq" id="WP_127780347.1">
    <property type="nucleotide sequence ID" value="NZ_SADD01000005.1"/>
</dbReference>
<dbReference type="EMBL" id="SADD01000005">
    <property type="protein sequence ID" value="RVU44172.1"/>
    <property type="molecule type" value="Genomic_DNA"/>
</dbReference>